<accession>A0A6J6U8V5</accession>
<dbReference type="AlphaFoldDB" id="A0A6J6U8V5"/>
<reference evidence="1" key="1">
    <citation type="submission" date="2020-05" db="EMBL/GenBank/DDBJ databases">
        <authorList>
            <person name="Chiriac C."/>
            <person name="Salcher M."/>
            <person name="Ghai R."/>
            <person name="Kavagutti S V."/>
        </authorList>
    </citation>
    <scope>NUCLEOTIDE SEQUENCE</scope>
</reference>
<sequence length="160" mass="17061">MGSDDDGPGCSGRFHMALGHGTLVDAMDDIDDIRGPAVGRRRCEFEGQLTPFNGSSGHGILCRFDDSTHRGVQVCLGGDDHALTGGRIEHHTATTGLNASVHFLGDHLAENRPDHLPQGGPRDRRCHVTTRRASSAASAACLTSASLPERYTRPVAPNIR</sequence>
<organism evidence="1">
    <name type="scientific">freshwater metagenome</name>
    <dbReference type="NCBI Taxonomy" id="449393"/>
    <lineage>
        <taxon>unclassified sequences</taxon>
        <taxon>metagenomes</taxon>
        <taxon>ecological metagenomes</taxon>
    </lineage>
</organism>
<protein>
    <submittedName>
        <fullName evidence="1">Unannotated protein</fullName>
    </submittedName>
</protein>
<evidence type="ECO:0000313" key="1">
    <source>
        <dbReference type="EMBL" id="CAB4755638.1"/>
    </source>
</evidence>
<name>A0A6J6U8V5_9ZZZZ</name>
<dbReference type="EMBL" id="CAEZYW010000279">
    <property type="protein sequence ID" value="CAB4755638.1"/>
    <property type="molecule type" value="Genomic_DNA"/>
</dbReference>
<proteinExistence type="predicted"/>
<gene>
    <name evidence="1" type="ORF">UFOPK2786_01537</name>
</gene>